<gene>
    <name evidence="4" type="ORF">GQ26_0031920</name>
</gene>
<organism evidence="4">
    <name type="scientific">Talaromyces marneffei PM1</name>
    <dbReference type="NCBI Taxonomy" id="1077442"/>
    <lineage>
        <taxon>Eukaryota</taxon>
        <taxon>Fungi</taxon>
        <taxon>Dikarya</taxon>
        <taxon>Ascomycota</taxon>
        <taxon>Pezizomycotina</taxon>
        <taxon>Eurotiomycetes</taxon>
        <taxon>Eurotiomycetidae</taxon>
        <taxon>Eurotiales</taxon>
        <taxon>Trichocomaceae</taxon>
        <taxon>Talaromyces</taxon>
        <taxon>Talaromyces sect. Talaromyces</taxon>
    </lineage>
</organism>
<name>A0A093Y454_TALMA</name>
<dbReference type="GO" id="GO:0016787">
    <property type="term" value="F:hydrolase activity"/>
    <property type="evidence" value="ECO:0007669"/>
    <property type="project" value="UniProtKB-KW"/>
</dbReference>
<dbReference type="HOGENOM" id="CLU_068979_5_5_1"/>
<evidence type="ECO:0000256" key="1">
    <source>
        <dbReference type="ARBA" id="ARBA00006336"/>
    </source>
</evidence>
<sequence>MSRTALFVIDVQNGLANSTTEIPQAPRIRQAAETILKSVRGNVSHVKRPEVFIVQHEESPESGDLVRDSEPWKLVFSPLGDERLVSKHTCNTFESNPDLTTQLRTQDISTLVMCGIQSEYCVRGTSLGALAAGFNVILLQGAHSTYDDAGSGKSATQLEVEVEEELKAQGAVVVPWEKWLKDQSDVQGTT</sequence>
<dbReference type="EMBL" id="JPOX01000003">
    <property type="protein sequence ID" value="KFX52284.1"/>
    <property type="molecule type" value="Genomic_DNA"/>
</dbReference>
<comment type="caution">
    <text evidence="4">The sequence shown here is derived from an EMBL/GenBank/DDBJ whole genome shotgun (WGS) entry which is preliminary data.</text>
</comment>
<dbReference type="InterPro" id="IPR000868">
    <property type="entry name" value="Isochorismatase-like_dom"/>
</dbReference>
<dbReference type="Pfam" id="PF00857">
    <property type="entry name" value="Isochorismatase"/>
    <property type="match status" value="1"/>
</dbReference>
<dbReference type="PANTHER" id="PTHR43540">
    <property type="entry name" value="PEROXYUREIDOACRYLATE/UREIDOACRYLATE AMIDOHYDROLASE-RELATED"/>
    <property type="match status" value="1"/>
</dbReference>
<dbReference type="SUPFAM" id="SSF52499">
    <property type="entry name" value="Isochorismatase-like hydrolases"/>
    <property type="match status" value="1"/>
</dbReference>
<dbReference type="InterPro" id="IPR036380">
    <property type="entry name" value="Isochorismatase-like_sf"/>
</dbReference>
<proteinExistence type="inferred from homology"/>
<evidence type="ECO:0000259" key="3">
    <source>
        <dbReference type="Pfam" id="PF00857"/>
    </source>
</evidence>
<dbReference type="InterPro" id="IPR050272">
    <property type="entry name" value="Isochorismatase-like_hydrls"/>
</dbReference>
<feature type="domain" description="Isochorismatase-like" evidence="3">
    <location>
        <begin position="4"/>
        <end position="159"/>
    </location>
</feature>
<dbReference type="AlphaFoldDB" id="A0A093Y454"/>
<comment type="similarity">
    <text evidence="1">Belongs to the isochorismatase family.</text>
</comment>
<evidence type="ECO:0000256" key="2">
    <source>
        <dbReference type="ARBA" id="ARBA00022801"/>
    </source>
</evidence>
<protein>
    <submittedName>
        <fullName evidence="4">Streptothricin hydrolase</fullName>
    </submittedName>
</protein>
<keyword evidence="2 4" id="KW-0378">Hydrolase</keyword>
<accession>A0A093Y454</accession>
<evidence type="ECO:0000313" key="4">
    <source>
        <dbReference type="EMBL" id="KFX52283.1"/>
    </source>
</evidence>
<dbReference type="eggNOG" id="ENOG502SENS">
    <property type="taxonomic scope" value="Eukaryota"/>
</dbReference>
<reference evidence="4" key="1">
    <citation type="journal article" date="2014" name="PLoS Genet.">
        <title>Signature Gene Expression Reveals Novel Clues to the Molecular Mechanisms of Dimorphic Transition in Penicillium marneffei.</title>
        <authorList>
            <person name="Yang E."/>
            <person name="Wang G."/>
            <person name="Cai J."/>
            <person name="Woo P.C."/>
            <person name="Lau S.K."/>
            <person name="Yuen K.-Y."/>
            <person name="Chow W.-N."/>
            <person name="Lin X."/>
        </authorList>
    </citation>
    <scope>NUCLEOTIDE SEQUENCE [LARGE SCALE GENOMIC DNA]</scope>
    <source>
        <strain evidence="4">PM1</strain>
    </source>
</reference>
<dbReference type="EMBL" id="JPOX01000003">
    <property type="protein sequence ID" value="KFX52283.1"/>
    <property type="molecule type" value="Genomic_DNA"/>
</dbReference>
<dbReference type="PANTHER" id="PTHR43540:SF6">
    <property type="entry name" value="ISOCHORISMATASE-LIKE DOMAIN-CONTAINING PROTEIN"/>
    <property type="match status" value="1"/>
</dbReference>
<dbReference type="Gene3D" id="3.40.50.850">
    <property type="entry name" value="Isochorismatase-like"/>
    <property type="match status" value="1"/>
</dbReference>